<evidence type="ECO:0000256" key="6">
    <source>
        <dbReference type="SAM" id="SignalP"/>
    </source>
</evidence>
<proteinExistence type="predicted"/>
<dbReference type="PROSITE" id="PS51007">
    <property type="entry name" value="CYTC"/>
    <property type="match status" value="1"/>
</dbReference>
<protein>
    <recommendedName>
        <fullName evidence="7">Cytochrome c domain-containing protein</fullName>
    </recommendedName>
</protein>
<dbReference type="GO" id="GO:0009055">
    <property type="term" value="F:electron transfer activity"/>
    <property type="evidence" value="ECO:0007669"/>
    <property type="project" value="InterPro"/>
</dbReference>
<feature type="region of interest" description="Disordered" evidence="5">
    <location>
        <begin position="125"/>
        <end position="150"/>
    </location>
</feature>
<gene>
    <name evidence="8" type="ORF">D7V93_06605</name>
</gene>
<keyword evidence="9" id="KW-1185">Reference proteome</keyword>
<sequence length="150" mass="16624">MSPSMKRLTPLLLLLPALASAQDRGELAFNKACARCHPVQAPTQAQKNTLFGGQPLVGPAMSQVMRKRNLDEVRTWVKAPYRVNPKTACETRLLAPDDLDALMGYLATVTVPATPPRNQLLREQVEQQTAEKARRKKVEPKSQPTNQGKK</sequence>
<dbReference type="EMBL" id="RAWB01000043">
    <property type="protein sequence ID" value="RKH65007.1"/>
    <property type="molecule type" value="Genomic_DNA"/>
</dbReference>
<evidence type="ECO:0000313" key="8">
    <source>
        <dbReference type="EMBL" id="RKH65007.1"/>
    </source>
</evidence>
<keyword evidence="6" id="KW-0732">Signal</keyword>
<evidence type="ECO:0000256" key="1">
    <source>
        <dbReference type="ARBA" id="ARBA00022617"/>
    </source>
</evidence>
<evidence type="ECO:0000256" key="5">
    <source>
        <dbReference type="SAM" id="MobiDB-lite"/>
    </source>
</evidence>
<dbReference type="InterPro" id="IPR036909">
    <property type="entry name" value="Cyt_c-like_dom_sf"/>
</dbReference>
<evidence type="ECO:0000256" key="2">
    <source>
        <dbReference type="ARBA" id="ARBA00022723"/>
    </source>
</evidence>
<evidence type="ECO:0000256" key="4">
    <source>
        <dbReference type="PROSITE-ProRule" id="PRU00433"/>
    </source>
</evidence>
<dbReference type="GO" id="GO:0020037">
    <property type="term" value="F:heme binding"/>
    <property type="evidence" value="ECO:0007669"/>
    <property type="project" value="InterPro"/>
</dbReference>
<feature type="signal peptide" evidence="6">
    <location>
        <begin position="1"/>
        <end position="21"/>
    </location>
</feature>
<dbReference type="Pfam" id="PF00034">
    <property type="entry name" value="Cytochrom_C"/>
    <property type="match status" value="1"/>
</dbReference>
<dbReference type="SUPFAM" id="SSF46626">
    <property type="entry name" value="Cytochrome c"/>
    <property type="match status" value="1"/>
</dbReference>
<name>A0A3A8Q8L0_9BACT</name>
<dbReference type="Gene3D" id="1.10.760.10">
    <property type="entry name" value="Cytochrome c-like domain"/>
    <property type="match status" value="1"/>
</dbReference>
<dbReference type="GO" id="GO:0046872">
    <property type="term" value="F:metal ion binding"/>
    <property type="evidence" value="ECO:0007669"/>
    <property type="project" value="UniProtKB-KW"/>
</dbReference>
<feature type="chain" id="PRO_5017271161" description="Cytochrome c domain-containing protein" evidence="6">
    <location>
        <begin position="22"/>
        <end position="150"/>
    </location>
</feature>
<accession>A0A3A8Q8L0</accession>
<keyword evidence="2 4" id="KW-0479">Metal-binding</keyword>
<evidence type="ECO:0000256" key="3">
    <source>
        <dbReference type="ARBA" id="ARBA00023004"/>
    </source>
</evidence>
<reference evidence="9" key="1">
    <citation type="submission" date="2018-09" db="EMBL/GenBank/DDBJ databases">
        <authorList>
            <person name="Livingstone P.G."/>
            <person name="Whitworth D.E."/>
        </authorList>
    </citation>
    <scope>NUCLEOTIDE SEQUENCE [LARGE SCALE GENOMIC DNA]</scope>
    <source>
        <strain evidence="9">CA051B</strain>
    </source>
</reference>
<dbReference type="Proteomes" id="UP000272888">
    <property type="component" value="Unassembled WGS sequence"/>
</dbReference>
<keyword evidence="1 4" id="KW-0349">Heme</keyword>
<organism evidence="8 9">
    <name type="scientific">Corallococcus llansteffanensis</name>
    <dbReference type="NCBI Taxonomy" id="2316731"/>
    <lineage>
        <taxon>Bacteria</taxon>
        <taxon>Pseudomonadati</taxon>
        <taxon>Myxococcota</taxon>
        <taxon>Myxococcia</taxon>
        <taxon>Myxococcales</taxon>
        <taxon>Cystobacterineae</taxon>
        <taxon>Myxococcaceae</taxon>
        <taxon>Corallococcus</taxon>
    </lineage>
</organism>
<dbReference type="AlphaFoldDB" id="A0A3A8Q8L0"/>
<feature type="domain" description="Cytochrome c" evidence="7">
    <location>
        <begin position="20"/>
        <end position="110"/>
    </location>
</feature>
<evidence type="ECO:0000313" key="9">
    <source>
        <dbReference type="Proteomes" id="UP000272888"/>
    </source>
</evidence>
<dbReference type="InterPro" id="IPR009056">
    <property type="entry name" value="Cyt_c-like_dom"/>
</dbReference>
<evidence type="ECO:0000259" key="7">
    <source>
        <dbReference type="PROSITE" id="PS51007"/>
    </source>
</evidence>
<comment type="caution">
    <text evidence="8">The sequence shown here is derived from an EMBL/GenBank/DDBJ whole genome shotgun (WGS) entry which is preliminary data.</text>
</comment>
<keyword evidence="3 4" id="KW-0408">Iron</keyword>